<dbReference type="PANTHER" id="PTHR33327:SF3">
    <property type="entry name" value="RNA-DIRECTED DNA POLYMERASE"/>
    <property type="match status" value="1"/>
</dbReference>
<dbReference type="PANTHER" id="PTHR33327">
    <property type="entry name" value="ENDONUCLEASE"/>
    <property type="match status" value="1"/>
</dbReference>
<name>A0A834JAQ0_VESGE</name>
<reference evidence="2" key="1">
    <citation type="journal article" date="2020" name="G3 (Bethesda)">
        <title>High-Quality Assemblies for Three Invasive Social Wasps from the &lt;i&gt;Vespula&lt;/i&gt; Genus.</title>
        <authorList>
            <person name="Harrop T.W.R."/>
            <person name="Guhlin J."/>
            <person name="McLaughlin G.M."/>
            <person name="Permina E."/>
            <person name="Stockwell P."/>
            <person name="Gilligan J."/>
            <person name="Le Lec M.F."/>
            <person name="Gruber M.A.M."/>
            <person name="Quinn O."/>
            <person name="Lovegrove M."/>
            <person name="Duncan E.J."/>
            <person name="Remnant E.J."/>
            <person name="Van Eeckhoven J."/>
            <person name="Graham B."/>
            <person name="Knapp R.A."/>
            <person name="Langford K.W."/>
            <person name="Kronenberg Z."/>
            <person name="Press M.O."/>
            <person name="Eacker S.M."/>
            <person name="Wilson-Rankin E.E."/>
            <person name="Purcell J."/>
            <person name="Lester P.J."/>
            <person name="Dearden P.K."/>
        </authorList>
    </citation>
    <scope>NUCLEOTIDE SEQUENCE</scope>
    <source>
        <strain evidence="2">Linc-1</strain>
    </source>
</reference>
<organism evidence="2 3">
    <name type="scientific">Vespula germanica</name>
    <name type="common">German yellow jacket</name>
    <name type="synonym">Paravespula germanica</name>
    <dbReference type="NCBI Taxonomy" id="30212"/>
    <lineage>
        <taxon>Eukaryota</taxon>
        <taxon>Metazoa</taxon>
        <taxon>Ecdysozoa</taxon>
        <taxon>Arthropoda</taxon>
        <taxon>Hexapoda</taxon>
        <taxon>Insecta</taxon>
        <taxon>Pterygota</taxon>
        <taxon>Neoptera</taxon>
        <taxon>Endopterygota</taxon>
        <taxon>Hymenoptera</taxon>
        <taxon>Apocrita</taxon>
        <taxon>Aculeata</taxon>
        <taxon>Vespoidea</taxon>
        <taxon>Vespidae</taxon>
        <taxon>Vespinae</taxon>
        <taxon>Vespula</taxon>
    </lineage>
</organism>
<dbReference type="Proteomes" id="UP000617340">
    <property type="component" value="Unassembled WGS sequence"/>
</dbReference>
<sequence length="170" mass="19484">MAKSMKSKPVRIPPFRPLDVPLWFEEVEREFLSKGITSDSNKFGYVVTYLYPICLPLFQNIMINPPIIGKFEKVKNNLIIMFLAISLEDPDPVSSMTNNKKFYEIGLCRMLSQMTASTSRYQRSKYRATSSKNSSLIKLLVCTDGYKKEAISQEMYLKSARATEGQRSNN</sequence>
<dbReference type="EMBL" id="JACSDZ010000018">
    <property type="protein sequence ID" value="KAF7383742.1"/>
    <property type="molecule type" value="Genomic_DNA"/>
</dbReference>
<gene>
    <name evidence="2" type="ORF">HZH68_014499</name>
</gene>
<accession>A0A834JAQ0</accession>
<proteinExistence type="predicted"/>
<comment type="caution">
    <text evidence="2">The sequence shown here is derived from an EMBL/GenBank/DDBJ whole genome shotgun (WGS) entry which is preliminary data.</text>
</comment>
<feature type="domain" description="DUF7041" evidence="1">
    <location>
        <begin position="12"/>
        <end position="79"/>
    </location>
</feature>
<evidence type="ECO:0000259" key="1">
    <source>
        <dbReference type="Pfam" id="PF23055"/>
    </source>
</evidence>
<evidence type="ECO:0000313" key="3">
    <source>
        <dbReference type="Proteomes" id="UP000617340"/>
    </source>
</evidence>
<keyword evidence="3" id="KW-1185">Reference proteome</keyword>
<protein>
    <recommendedName>
        <fullName evidence="1">DUF7041 domain-containing protein</fullName>
    </recommendedName>
</protein>
<dbReference type="AlphaFoldDB" id="A0A834JAQ0"/>
<dbReference type="Pfam" id="PF23055">
    <property type="entry name" value="DUF7041"/>
    <property type="match status" value="1"/>
</dbReference>
<evidence type="ECO:0000313" key="2">
    <source>
        <dbReference type="EMBL" id="KAF7383742.1"/>
    </source>
</evidence>
<dbReference type="InterPro" id="IPR055469">
    <property type="entry name" value="DUF7041"/>
</dbReference>